<sequence>MQFEETIYPCTNKKDRSLRCSAWLCTNTTEALTAGGMKLIMQNSPLPESLLLSYDVEQNYGDMFDCRFPICPCPTYRRNLIPLGGNTLLIIDVAAYWLIYGLSLRRVTANLEVHGLKWDRAVTHAFCRPSSKGGGMTISIFMRAKHPYHDIPYAKVWLRPRRGVVL</sequence>
<reference evidence="1 2" key="1">
    <citation type="submission" date="2017-11" db="EMBL/GenBank/DDBJ databases">
        <title>De-novo sequencing of pomegranate (Punica granatum L.) genome.</title>
        <authorList>
            <person name="Akparov Z."/>
            <person name="Amiraslanov A."/>
            <person name="Hajiyeva S."/>
            <person name="Abbasov M."/>
            <person name="Kaur K."/>
            <person name="Hamwieh A."/>
            <person name="Solovyev V."/>
            <person name="Salamov A."/>
            <person name="Braich B."/>
            <person name="Kosarev P."/>
            <person name="Mahmoud A."/>
            <person name="Hajiyev E."/>
            <person name="Babayeva S."/>
            <person name="Izzatullayeva V."/>
            <person name="Mammadov A."/>
            <person name="Mammadov A."/>
            <person name="Sharifova S."/>
            <person name="Ojaghi J."/>
            <person name="Eynullazada K."/>
            <person name="Bayramov B."/>
            <person name="Abdulazimova A."/>
            <person name="Shahmuradov I."/>
        </authorList>
    </citation>
    <scope>NUCLEOTIDE SEQUENCE [LARGE SCALE GENOMIC DNA]</scope>
    <source>
        <strain evidence="2">cv. AG2017</strain>
        <tissue evidence="1">Leaf</tissue>
    </source>
</reference>
<protein>
    <submittedName>
        <fullName evidence="1">Uncharacterized protein</fullName>
    </submittedName>
</protein>
<evidence type="ECO:0000313" key="2">
    <source>
        <dbReference type="Proteomes" id="UP000233551"/>
    </source>
</evidence>
<evidence type="ECO:0000313" key="1">
    <source>
        <dbReference type="EMBL" id="PKI47097.1"/>
    </source>
</evidence>
<dbReference type="AlphaFoldDB" id="A0A2I0ISW4"/>
<gene>
    <name evidence="1" type="ORF">CRG98_032510</name>
</gene>
<proteinExistence type="predicted"/>
<organism evidence="1 2">
    <name type="scientific">Punica granatum</name>
    <name type="common">Pomegranate</name>
    <dbReference type="NCBI Taxonomy" id="22663"/>
    <lineage>
        <taxon>Eukaryota</taxon>
        <taxon>Viridiplantae</taxon>
        <taxon>Streptophyta</taxon>
        <taxon>Embryophyta</taxon>
        <taxon>Tracheophyta</taxon>
        <taxon>Spermatophyta</taxon>
        <taxon>Magnoliopsida</taxon>
        <taxon>eudicotyledons</taxon>
        <taxon>Gunneridae</taxon>
        <taxon>Pentapetalae</taxon>
        <taxon>rosids</taxon>
        <taxon>malvids</taxon>
        <taxon>Myrtales</taxon>
        <taxon>Lythraceae</taxon>
        <taxon>Punica</taxon>
    </lineage>
</organism>
<name>A0A2I0ISW4_PUNGR</name>
<comment type="caution">
    <text evidence="1">The sequence shown here is derived from an EMBL/GenBank/DDBJ whole genome shotgun (WGS) entry which is preliminary data.</text>
</comment>
<accession>A0A2I0ISW4</accession>
<dbReference type="EMBL" id="PGOL01002555">
    <property type="protein sequence ID" value="PKI47097.1"/>
    <property type="molecule type" value="Genomic_DNA"/>
</dbReference>
<keyword evidence="2" id="KW-1185">Reference proteome</keyword>
<dbReference type="Proteomes" id="UP000233551">
    <property type="component" value="Unassembled WGS sequence"/>
</dbReference>